<protein>
    <recommendedName>
        <fullName evidence="3">Secreted protein</fullName>
    </recommendedName>
</protein>
<evidence type="ECO:0008006" key="3">
    <source>
        <dbReference type="Google" id="ProtNLM"/>
    </source>
</evidence>
<feature type="signal peptide" evidence="1">
    <location>
        <begin position="1"/>
        <end position="16"/>
    </location>
</feature>
<accession>A0A0B7JK15</accession>
<evidence type="ECO:0000313" key="2">
    <source>
        <dbReference type="EMBL" id="CEO45188.1"/>
    </source>
</evidence>
<feature type="chain" id="PRO_5002117722" description="Secreted protein" evidence="1">
    <location>
        <begin position="17"/>
        <end position="76"/>
    </location>
</feature>
<evidence type="ECO:0000256" key="1">
    <source>
        <dbReference type="SAM" id="SignalP"/>
    </source>
</evidence>
<gene>
    <name evidence="2" type="ORF">BN869_000001243_1</name>
</gene>
<proteinExistence type="predicted"/>
<name>A0A0B7JK15_BIOOC</name>
<sequence>MTIFLLFVPCIPVACGQLRTSDQTLPAMFLHVASLFEVVDAFKQSMLSGFDRLALGGLVPSSTHSSRSMSPFFKVY</sequence>
<reference evidence="2" key="1">
    <citation type="submission" date="2015-01" db="EMBL/GenBank/DDBJ databases">
        <authorList>
            <person name="Durling Mikael"/>
        </authorList>
    </citation>
    <scope>NUCLEOTIDE SEQUENCE</scope>
</reference>
<keyword evidence="1" id="KW-0732">Signal</keyword>
<organism evidence="2">
    <name type="scientific">Bionectria ochroleuca</name>
    <name type="common">Gliocladium roseum</name>
    <dbReference type="NCBI Taxonomy" id="29856"/>
    <lineage>
        <taxon>Eukaryota</taxon>
        <taxon>Fungi</taxon>
        <taxon>Dikarya</taxon>
        <taxon>Ascomycota</taxon>
        <taxon>Pezizomycotina</taxon>
        <taxon>Sordariomycetes</taxon>
        <taxon>Hypocreomycetidae</taxon>
        <taxon>Hypocreales</taxon>
        <taxon>Bionectriaceae</taxon>
        <taxon>Clonostachys</taxon>
    </lineage>
</organism>
<dbReference type="EMBL" id="CDPU01000002">
    <property type="protein sequence ID" value="CEO45188.1"/>
    <property type="molecule type" value="Genomic_DNA"/>
</dbReference>
<dbReference type="AlphaFoldDB" id="A0A0B7JK15"/>